<dbReference type="PANTHER" id="PTHR45913">
    <property type="entry name" value="EPM2A-INTERACTING PROTEIN 1"/>
    <property type="match status" value="1"/>
</dbReference>
<sequence length="648" mass="74131">MVPSYLGRRVTKVTINNVPPVVNTQWLVSAICFDTEEADILEIADIPEESWTVAVFKEYNLKRHFQTKHANFGHNLSKQELLKKANDLTKRLKQQQNVFDKTSSLQRNATKASFILANKIAKQNKSFAEAEFIKDCMVDAVSVVCPEVKSKVEAISLSRRTIVPRIDAIAVNIHEQLLTASGRFQWFSIALDESTDIQDTAQLLIYIRGIDENFEITEELLSMESLKDTTTGKDLFNSVINSSIRSGLTLNKLASITTDGAPSLTGKHSGLVKLLNDKIKEDFPLHSVLSFHCIIHQESLCKSSLKLKHVIEPVVRAVNLIRSRGLKHRQFRSFLEDVDADFTDVLYYTNVRWLSIGKVLKRVWDLKAEILMFLKMQDICDFLNEMESDEWVCDFTFAVDIMQKLNELNTKLQGKGIFAHELYLEVKAFQWKLGLFAKQLNEQKFIHFPLLKTQSVTQESSDKYSSQLMALQKEFIRRFADFKAVEGLFDLLNSPLACDIETTTEELQIELIHLQADNSLKMMFESKPLVEFYASLHSKKFQNLKKFARKMFVLFASTYICEQTFSIMKINKGKNRSLLTDSNLQSVLRISTSNLTPNFDKLNYGCPQLVQILLGKFRSWQFVSNNRLSKITEVPVIISTIGANNRKT</sequence>
<dbReference type="Proteomes" id="UP000515154">
    <property type="component" value="Linkage group LG14"/>
</dbReference>
<proteinExistence type="predicted"/>
<dbReference type="AlphaFoldDB" id="A0A6P7T3I2"/>
<evidence type="ECO:0000313" key="2">
    <source>
        <dbReference type="RefSeq" id="XP_029644907.1"/>
    </source>
</evidence>
<protein>
    <submittedName>
        <fullName evidence="2">General transcription factor II-I repeat domain-containing protein 2-like</fullName>
    </submittedName>
</protein>
<dbReference type="RefSeq" id="XP_029644907.1">
    <property type="nucleotide sequence ID" value="XM_029789047.1"/>
</dbReference>
<gene>
    <name evidence="2" type="primary">LOC115219008</name>
</gene>
<name>A0A6P7T3I2_9MOLL</name>
<evidence type="ECO:0000313" key="1">
    <source>
        <dbReference type="Proteomes" id="UP000515154"/>
    </source>
</evidence>
<dbReference type="PANTHER" id="PTHR45913:SF9">
    <property type="entry name" value="GENERAL TRANSCRIPTION FACTOR II-I REPEAT DOMAIN-CONTAINING PROTEIN 2-LIKE-RELATED"/>
    <property type="match status" value="1"/>
</dbReference>
<keyword evidence="1" id="KW-1185">Reference proteome</keyword>
<dbReference type="SUPFAM" id="SSF53098">
    <property type="entry name" value="Ribonuclease H-like"/>
    <property type="match status" value="1"/>
</dbReference>
<dbReference type="KEGG" id="osn:115219008"/>
<dbReference type="InterPro" id="IPR012337">
    <property type="entry name" value="RNaseH-like_sf"/>
</dbReference>
<reference evidence="2" key="1">
    <citation type="submission" date="2025-08" db="UniProtKB">
        <authorList>
            <consortium name="RefSeq"/>
        </authorList>
    </citation>
    <scope>IDENTIFICATION</scope>
</reference>
<accession>A0A6P7T3I2</accession>
<organism evidence="1 2">
    <name type="scientific">Octopus sinensis</name>
    <name type="common">East Asian common octopus</name>
    <dbReference type="NCBI Taxonomy" id="2607531"/>
    <lineage>
        <taxon>Eukaryota</taxon>
        <taxon>Metazoa</taxon>
        <taxon>Spiralia</taxon>
        <taxon>Lophotrochozoa</taxon>
        <taxon>Mollusca</taxon>
        <taxon>Cephalopoda</taxon>
        <taxon>Coleoidea</taxon>
        <taxon>Octopodiformes</taxon>
        <taxon>Octopoda</taxon>
        <taxon>Incirrata</taxon>
        <taxon>Octopodidae</taxon>
        <taxon>Octopus</taxon>
    </lineage>
</organism>